<evidence type="ECO:0000313" key="2">
    <source>
        <dbReference type="Proteomes" id="UP001595539"/>
    </source>
</evidence>
<dbReference type="Proteomes" id="UP001595539">
    <property type="component" value="Unassembled WGS sequence"/>
</dbReference>
<name>A0ABV7TZP1_9RHOB</name>
<evidence type="ECO:0000313" key="1">
    <source>
        <dbReference type="EMBL" id="MFC3628254.1"/>
    </source>
</evidence>
<dbReference type="EMBL" id="JBHRXY010000001">
    <property type="protein sequence ID" value="MFC3628254.1"/>
    <property type="molecule type" value="Genomic_DNA"/>
</dbReference>
<accession>A0ABV7TZP1</accession>
<reference evidence="2" key="1">
    <citation type="journal article" date="2019" name="Int. J. Syst. Evol. Microbiol.">
        <title>The Global Catalogue of Microorganisms (GCM) 10K type strain sequencing project: providing services to taxonomists for standard genome sequencing and annotation.</title>
        <authorList>
            <consortium name="The Broad Institute Genomics Platform"/>
            <consortium name="The Broad Institute Genome Sequencing Center for Infectious Disease"/>
            <person name="Wu L."/>
            <person name="Ma J."/>
        </authorList>
    </citation>
    <scope>NUCLEOTIDE SEQUENCE [LARGE SCALE GENOMIC DNA]</scope>
    <source>
        <strain evidence="2">KCTC 42473</strain>
    </source>
</reference>
<protein>
    <submittedName>
        <fullName evidence="1">Uncharacterized protein</fullName>
    </submittedName>
</protein>
<proteinExistence type="predicted"/>
<gene>
    <name evidence="1" type="ORF">ACFOM8_02210</name>
</gene>
<comment type="caution">
    <text evidence="1">The sequence shown here is derived from an EMBL/GenBank/DDBJ whole genome shotgun (WGS) entry which is preliminary data.</text>
</comment>
<sequence>MRAIVFVHRDTGQRHICACIQQIALFMDRADRDDWICCQHRKRWRQ</sequence>
<dbReference type="RefSeq" id="WP_377758891.1">
    <property type="nucleotide sequence ID" value="NZ_JBHRXY010000001.1"/>
</dbReference>
<keyword evidence="2" id="KW-1185">Reference proteome</keyword>
<organism evidence="1 2">
    <name type="scientific">Paracoccus angustae</name>
    <dbReference type="NCBI Taxonomy" id="1671480"/>
    <lineage>
        <taxon>Bacteria</taxon>
        <taxon>Pseudomonadati</taxon>
        <taxon>Pseudomonadota</taxon>
        <taxon>Alphaproteobacteria</taxon>
        <taxon>Rhodobacterales</taxon>
        <taxon>Paracoccaceae</taxon>
        <taxon>Paracoccus</taxon>
    </lineage>
</organism>